<reference evidence="1" key="1">
    <citation type="submission" date="2023-01" db="EMBL/GenBank/DDBJ databases">
        <title>Draft genome sequence of Nocardiopsis sp. LSu2-4 isolated from halophytes.</title>
        <authorList>
            <person name="Duangmal K."/>
            <person name="Chantavorakit T."/>
        </authorList>
    </citation>
    <scope>NUCLEOTIDE SEQUENCE</scope>
    <source>
        <strain evidence="1">LSu2-4</strain>
    </source>
</reference>
<organism evidence="1 2">
    <name type="scientific">Nocardiopsis suaedae</name>
    <dbReference type="NCBI Taxonomy" id="3018444"/>
    <lineage>
        <taxon>Bacteria</taxon>
        <taxon>Bacillati</taxon>
        <taxon>Actinomycetota</taxon>
        <taxon>Actinomycetes</taxon>
        <taxon>Streptosporangiales</taxon>
        <taxon>Nocardiopsidaceae</taxon>
        <taxon>Nocardiopsis</taxon>
    </lineage>
</organism>
<proteinExistence type="predicted"/>
<evidence type="ECO:0000313" key="1">
    <source>
        <dbReference type="EMBL" id="MDA2804231.1"/>
    </source>
</evidence>
<dbReference type="EMBL" id="JAQFWP010000009">
    <property type="protein sequence ID" value="MDA2804231.1"/>
    <property type="molecule type" value="Genomic_DNA"/>
</dbReference>
<keyword evidence="2" id="KW-1185">Reference proteome</keyword>
<sequence>MNRDGIVLALLHAGPGSSVRRDDEGRLEVAPASRSDEGGQIVLTHDQLLERGMDALLELVA</sequence>
<dbReference type="RefSeq" id="WP_270676758.1">
    <property type="nucleotide sequence ID" value="NZ_JAQFWP010000009.1"/>
</dbReference>
<gene>
    <name evidence="1" type="ORF">O4U47_06875</name>
</gene>
<dbReference type="Proteomes" id="UP001165685">
    <property type="component" value="Unassembled WGS sequence"/>
</dbReference>
<accession>A0ABT4TIN7</accession>
<protein>
    <submittedName>
        <fullName evidence="1">Uncharacterized protein</fullName>
    </submittedName>
</protein>
<evidence type="ECO:0000313" key="2">
    <source>
        <dbReference type="Proteomes" id="UP001165685"/>
    </source>
</evidence>
<comment type="caution">
    <text evidence="1">The sequence shown here is derived from an EMBL/GenBank/DDBJ whole genome shotgun (WGS) entry which is preliminary data.</text>
</comment>
<name>A0ABT4TIN7_9ACTN</name>